<evidence type="ECO:0000313" key="9">
    <source>
        <dbReference type="Proteomes" id="UP000215453"/>
    </source>
</evidence>
<comment type="caution">
    <text evidence="5">Lacks conserved residue(s) required for the propagation of feature annotation.</text>
</comment>
<sequence>MQSFIIPSALALLAGSAIAAPHSSGPGHANVYKIHNFSETKSPSNDITSVFFDITYYNPANGAEGSTTHCVPWDYRTNSASSNWEDGQVYKCAETSFFSFSYSEEDGPLKGRLIVWQDQTATDAPQSGFVQIPTPKCYTADKDQICSSPDVQVTLTDVSQ</sequence>
<dbReference type="PROSITE" id="PS51895">
    <property type="entry name" value="AA1"/>
    <property type="match status" value="1"/>
</dbReference>
<evidence type="ECO:0000256" key="3">
    <source>
        <dbReference type="ARBA" id="ARBA00022729"/>
    </source>
</evidence>
<evidence type="ECO:0000259" key="7">
    <source>
        <dbReference type="PROSITE" id="PS51895"/>
    </source>
</evidence>
<feature type="signal peptide" evidence="6">
    <location>
        <begin position="1"/>
        <end position="19"/>
    </location>
</feature>
<feature type="domain" description="AA1-like" evidence="7">
    <location>
        <begin position="27"/>
        <end position="159"/>
    </location>
</feature>
<dbReference type="Proteomes" id="UP000215453">
    <property type="component" value="Chromosome 6"/>
</dbReference>
<gene>
    <name evidence="8" type="ORF">ZT1A5_G6513</name>
</gene>
<keyword evidence="3 6" id="KW-0732">Signal</keyword>
<comment type="subcellular location">
    <subcellularLocation>
        <location evidence="1">Secreted</location>
    </subcellularLocation>
</comment>
<reference evidence="8 9" key="1">
    <citation type="submission" date="2016-10" db="EMBL/GenBank/DDBJ databases">
        <authorList>
            <person name="Varghese N."/>
        </authorList>
    </citation>
    <scope>NUCLEOTIDE SEQUENCE [LARGE SCALE GENOMIC DNA]</scope>
</reference>
<evidence type="ECO:0000256" key="5">
    <source>
        <dbReference type="PROSITE-ProRule" id="PRU01243"/>
    </source>
</evidence>
<proteinExistence type="predicted"/>
<keyword evidence="2" id="KW-0964">Secreted</keyword>
<dbReference type="Gene3D" id="2.40.350.20">
    <property type="match status" value="1"/>
</dbReference>
<evidence type="ECO:0000256" key="1">
    <source>
        <dbReference type="ARBA" id="ARBA00004613"/>
    </source>
</evidence>
<name>A0A1Y6LQY6_ZYMTR</name>
<dbReference type="EMBL" id="LT882681">
    <property type="protein sequence ID" value="SMY25071.1"/>
    <property type="molecule type" value="Genomic_DNA"/>
</dbReference>
<evidence type="ECO:0000256" key="2">
    <source>
        <dbReference type="ARBA" id="ARBA00022525"/>
    </source>
</evidence>
<evidence type="ECO:0000313" key="8">
    <source>
        <dbReference type="EMBL" id="SMY25071.1"/>
    </source>
</evidence>
<keyword evidence="4" id="KW-1015">Disulfide bond</keyword>
<accession>A0A1Y6LQY6</accession>
<dbReference type="InterPro" id="IPR032382">
    <property type="entry name" value="AltA1"/>
</dbReference>
<organism evidence="8 9">
    <name type="scientific">Zymoseptoria tritici ST99CH_1A5</name>
    <dbReference type="NCBI Taxonomy" id="1276529"/>
    <lineage>
        <taxon>Eukaryota</taxon>
        <taxon>Fungi</taxon>
        <taxon>Dikarya</taxon>
        <taxon>Ascomycota</taxon>
        <taxon>Pezizomycotina</taxon>
        <taxon>Dothideomycetes</taxon>
        <taxon>Dothideomycetidae</taxon>
        <taxon>Mycosphaerellales</taxon>
        <taxon>Mycosphaerellaceae</taxon>
        <taxon>Zymoseptoria</taxon>
    </lineage>
</organism>
<dbReference type="AlphaFoldDB" id="A0A1Y6LQY6"/>
<protein>
    <recommendedName>
        <fullName evidence="7">AA1-like domain-containing protein</fullName>
    </recommendedName>
</protein>
<evidence type="ECO:0000256" key="4">
    <source>
        <dbReference type="ARBA" id="ARBA00023157"/>
    </source>
</evidence>
<dbReference type="GO" id="GO:0005576">
    <property type="term" value="C:extracellular region"/>
    <property type="evidence" value="ECO:0007669"/>
    <property type="project" value="UniProtKB-SubCell"/>
</dbReference>
<evidence type="ECO:0000256" key="6">
    <source>
        <dbReference type="SAM" id="SignalP"/>
    </source>
</evidence>
<feature type="chain" id="PRO_5012351040" description="AA1-like domain-containing protein" evidence="6">
    <location>
        <begin position="20"/>
        <end position="160"/>
    </location>
</feature>